<sequence>MSKKWFLLMLAVLVARLSTPSLWACDPNEKIQKINSSAPTTVGDNVSLKIYNINGELVRTLVDKAQASGDYMVKWDGREHGRQEVSKRGLFLWAEIG</sequence>
<dbReference type="Gene3D" id="2.60.40.4070">
    <property type="match status" value="1"/>
</dbReference>
<dbReference type="EMBL" id="BART01022462">
    <property type="protein sequence ID" value="GAG96680.1"/>
    <property type="molecule type" value="Genomic_DNA"/>
</dbReference>
<comment type="caution">
    <text evidence="2">The sequence shown here is derived from an EMBL/GenBank/DDBJ whole genome shotgun (WGS) entry which is preliminary data.</text>
</comment>
<evidence type="ECO:0000313" key="2">
    <source>
        <dbReference type="EMBL" id="GAG96680.1"/>
    </source>
</evidence>
<dbReference type="InterPro" id="IPR025965">
    <property type="entry name" value="FlgD/Vpr_Ig-like"/>
</dbReference>
<accession>X1BNV8</accession>
<evidence type="ECO:0000259" key="1">
    <source>
        <dbReference type="Pfam" id="PF13860"/>
    </source>
</evidence>
<reference evidence="2" key="1">
    <citation type="journal article" date="2014" name="Front. Microbiol.">
        <title>High frequency of phylogenetically diverse reductive dehalogenase-homologous genes in deep subseafloor sedimentary metagenomes.</title>
        <authorList>
            <person name="Kawai M."/>
            <person name="Futagami T."/>
            <person name="Toyoda A."/>
            <person name="Takaki Y."/>
            <person name="Nishi S."/>
            <person name="Hori S."/>
            <person name="Arai W."/>
            <person name="Tsubouchi T."/>
            <person name="Morono Y."/>
            <person name="Uchiyama I."/>
            <person name="Ito T."/>
            <person name="Fujiyama A."/>
            <person name="Inagaki F."/>
            <person name="Takami H."/>
        </authorList>
    </citation>
    <scope>NUCLEOTIDE SEQUENCE</scope>
    <source>
        <strain evidence="2">Expedition CK06-06</strain>
    </source>
</reference>
<organism evidence="2">
    <name type="scientific">marine sediment metagenome</name>
    <dbReference type="NCBI Taxonomy" id="412755"/>
    <lineage>
        <taxon>unclassified sequences</taxon>
        <taxon>metagenomes</taxon>
        <taxon>ecological metagenomes</taxon>
    </lineage>
</organism>
<name>X1BNV8_9ZZZZ</name>
<gene>
    <name evidence="2" type="ORF">S01H4_41113</name>
</gene>
<feature type="domain" description="FlgD/Vpr Ig-like" evidence="1">
    <location>
        <begin position="43"/>
        <end position="80"/>
    </location>
</feature>
<proteinExistence type="predicted"/>
<dbReference type="AlphaFoldDB" id="X1BNV8"/>
<protein>
    <recommendedName>
        <fullName evidence="1">FlgD/Vpr Ig-like domain-containing protein</fullName>
    </recommendedName>
</protein>
<dbReference type="Pfam" id="PF13860">
    <property type="entry name" value="FlgD_ig"/>
    <property type="match status" value="1"/>
</dbReference>